<dbReference type="EMBL" id="MU853594">
    <property type="protein sequence ID" value="KAK4142747.1"/>
    <property type="molecule type" value="Genomic_DNA"/>
</dbReference>
<gene>
    <name evidence="4" type="ORF">C8A04DRAFT_29705</name>
</gene>
<keyword evidence="5" id="KW-1185">Reference proteome</keyword>
<dbReference type="AlphaFoldDB" id="A0AAN6ZLE0"/>
<reference evidence="4" key="1">
    <citation type="journal article" date="2023" name="Mol. Phylogenet. Evol.">
        <title>Genome-scale phylogeny and comparative genomics of the fungal order Sordariales.</title>
        <authorList>
            <person name="Hensen N."/>
            <person name="Bonometti L."/>
            <person name="Westerberg I."/>
            <person name="Brannstrom I.O."/>
            <person name="Guillou S."/>
            <person name="Cros-Aarteil S."/>
            <person name="Calhoun S."/>
            <person name="Haridas S."/>
            <person name="Kuo A."/>
            <person name="Mondo S."/>
            <person name="Pangilinan J."/>
            <person name="Riley R."/>
            <person name="LaButti K."/>
            <person name="Andreopoulos B."/>
            <person name="Lipzen A."/>
            <person name="Chen C."/>
            <person name="Yan M."/>
            <person name="Daum C."/>
            <person name="Ng V."/>
            <person name="Clum A."/>
            <person name="Steindorff A."/>
            <person name="Ohm R.A."/>
            <person name="Martin F."/>
            <person name="Silar P."/>
            <person name="Natvig D.O."/>
            <person name="Lalanne C."/>
            <person name="Gautier V."/>
            <person name="Ament-Velasquez S.L."/>
            <person name="Kruys A."/>
            <person name="Hutchinson M.I."/>
            <person name="Powell A.J."/>
            <person name="Barry K."/>
            <person name="Miller A.N."/>
            <person name="Grigoriev I.V."/>
            <person name="Debuchy R."/>
            <person name="Gladieux P."/>
            <person name="Hiltunen Thoren M."/>
            <person name="Johannesson H."/>
        </authorList>
    </citation>
    <scope>NUCLEOTIDE SEQUENCE</scope>
    <source>
        <strain evidence="4">CBS 141.50</strain>
    </source>
</reference>
<dbReference type="Pfam" id="PF13391">
    <property type="entry name" value="HNH_2"/>
    <property type="match status" value="1"/>
</dbReference>
<proteinExistence type="predicted"/>
<organism evidence="4 5">
    <name type="scientific">Dichotomopilus funicola</name>
    <dbReference type="NCBI Taxonomy" id="1934379"/>
    <lineage>
        <taxon>Eukaryota</taxon>
        <taxon>Fungi</taxon>
        <taxon>Dikarya</taxon>
        <taxon>Ascomycota</taxon>
        <taxon>Pezizomycotina</taxon>
        <taxon>Sordariomycetes</taxon>
        <taxon>Sordariomycetidae</taxon>
        <taxon>Sordariales</taxon>
        <taxon>Chaetomiaceae</taxon>
        <taxon>Dichotomopilus</taxon>
    </lineage>
</organism>
<keyword evidence="1" id="KW-0175">Coiled coil</keyword>
<feature type="region of interest" description="Disordered" evidence="2">
    <location>
        <begin position="346"/>
        <end position="366"/>
    </location>
</feature>
<accession>A0AAN6ZLE0</accession>
<dbReference type="Proteomes" id="UP001302676">
    <property type="component" value="Unassembled WGS sequence"/>
</dbReference>
<dbReference type="RefSeq" id="XP_062636118.1">
    <property type="nucleotide sequence ID" value="XM_062781107.1"/>
</dbReference>
<dbReference type="GeneID" id="87817720"/>
<reference evidence="4" key="2">
    <citation type="submission" date="2023-05" db="EMBL/GenBank/DDBJ databases">
        <authorList>
            <consortium name="Lawrence Berkeley National Laboratory"/>
            <person name="Steindorff A."/>
            <person name="Hensen N."/>
            <person name="Bonometti L."/>
            <person name="Westerberg I."/>
            <person name="Brannstrom I.O."/>
            <person name="Guillou S."/>
            <person name="Cros-Aarteil S."/>
            <person name="Calhoun S."/>
            <person name="Haridas S."/>
            <person name="Kuo A."/>
            <person name="Mondo S."/>
            <person name="Pangilinan J."/>
            <person name="Riley R."/>
            <person name="Labutti K."/>
            <person name="Andreopoulos B."/>
            <person name="Lipzen A."/>
            <person name="Chen C."/>
            <person name="Yanf M."/>
            <person name="Daum C."/>
            <person name="Ng V."/>
            <person name="Clum A."/>
            <person name="Ohm R."/>
            <person name="Martin F."/>
            <person name="Silar P."/>
            <person name="Natvig D."/>
            <person name="Lalanne C."/>
            <person name="Gautier V."/>
            <person name="Ament-Velasquez S.L."/>
            <person name="Kruys A."/>
            <person name="Hutchinson M.I."/>
            <person name="Powell A.J."/>
            <person name="Barry K."/>
            <person name="Miller A.N."/>
            <person name="Grigoriev I.V."/>
            <person name="Debuchy R."/>
            <person name="Gladieux P."/>
            <person name="Thoren M.H."/>
            <person name="Johannesson H."/>
        </authorList>
    </citation>
    <scope>NUCLEOTIDE SEQUENCE</scope>
    <source>
        <strain evidence="4">CBS 141.50</strain>
    </source>
</reference>
<feature type="domain" description="HNH nuclease" evidence="3">
    <location>
        <begin position="167"/>
        <end position="238"/>
    </location>
</feature>
<feature type="coiled-coil region" evidence="1">
    <location>
        <begin position="393"/>
        <end position="420"/>
    </location>
</feature>
<evidence type="ECO:0000256" key="1">
    <source>
        <dbReference type="SAM" id="Coils"/>
    </source>
</evidence>
<dbReference type="InterPro" id="IPR003615">
    <property type="entry name" value="HNH_nuc"/>
</dbReference>
<feature type="compositionally biased region" description="Acidic residues" evidence="2">
    <location>
        <begin position="350"/>
        <end position="364"/>
    </location>
</feature>
<evidence type="ECO:0000259" key="3">
    <source>
        <dbReference type="Pfam" id="PF13391"/>
    </source>
</evidence>
<evidence type="ECO:0000256" key="2">
    <source>
        <dbReference type="SAM" id="MobiDB-lite"/>
    </source>
</evidence>
<name>A0AAN6ZLE0_9PEZI</name>
<sequence>MASPPPPIRGRFVGHHGLDWAPNEPTPATIAVAPPPTNIPAPTAYEELRQELATAIAAKIQALKLERNSASNKSAQADINAEIKILSAARAVAHDPSSRPAGLQLVGTIAATSVFGYIQLVKTELTSNAGSCTGIWTNKKQLKESAPRSSANTKAQKEVLDWYDGRCPLTGVEEVDAAHIIDVQATKAMTRPVNFWEMLRRMWPLEEIQQLGIAGQENRNILPLQPTAHRLWDRNSLGLRPIPHKTDPQSKMYLQVVWFNDWNAEIGLGEKRTRETQADLSDGRRVVESVDGRIGNEFLCHGDVYELSTSDYEKRRLPEIRFLEIRYAVQKLFAGQQAAGALRDIFDGQPPDDDTTTPIPDEDAFMPADWDNMIDDAGRLGILDFEGREVWKKHTLQIAYEQHQRQIELARSESEGEEDD</sequence>
<comment type="caution">
    <text evidence="4">The sequence shown here is derived from an EMBL/GenBank/DDBJ whole genome shotgun (WGS) entry which is preliminary data.</text>
</comment>
<evidence type="ECO:0000313" key="4">
    <source>
        <dbReference type="EMBL" id="KAK4142747.1"/>
    </source>
</evidence>
<evidence type="ECO:0000313" key="5">
    <source>
        <dbReference type="Proteomes" id="UP001302676"/>
    </source>
</evidence>
<protein>
    <recommendedName>
        <fullName evidence="3">HNH nuclease domain-containing protein</fullName>
    </recommendedName>
</protein>